<evidence type="ECO:0000313" key="2">
    <source>
        <dbReference type="Proteomes" id="UP000222624"/>
    </source>
</evidence>
<sequence length="1109" mass="122276">MGLFHEELRVIIIERWKEPPVLDTPEPKFGEVIRSLNDLLFLAEQQTQQFNASTTAKLDTIKTKLTRFSVDLPARIDVHLNGKGAMHGETKNTIGLSKVDNFRTATLTEQRDMVDVDALCTPAGVQAAVDKNNSFRQEDYQKNDLFPFGSIHTPDLYPRVSTNWKNVPYFQNDYCTLGYQNDRVIVSPKQDASKYSGFTGFVSDSLQAASMMLLNEQSDMAMSYLGEGWGMRGAQTSDNKVAVFRPLANLKKFNYPSQMNLPGSKAYILWDEYITDLVQGFAVSVDVSGSTISVYHDVFKALNPTTDPTLTSAVSLGLLTSLTWIGGLDLVPVRGSHAYNLYNFIDADPGVTIAVNPAARIKVSPTLIWAVQDKEIYVHIAVPVIVAANGKSKEYVLRFTESWNVAGINNGSQISTTQLGVLTKDYVNANLEIRDTPKWMMPCDWTDALNPVGLPGVFLKSGYVIQARSTKYGIKVKYSTTPLKSSLEWINGYKTAKKPSSAVTRTFSPGRYLSFGEIPERILPMDVSNGVTRYLSYQDINKKHGYGWTEHTWFSDKVMKAGSPVNTHSALSPDNSIVYEFSNDFNKSLVIKAGKNGGIATSGMAFTFANDFVGKDGFSYQSGIVKPGVDVALGKPIIAAMQTHGLKILKRAAAQYGTGYDARKSELTNQVYCFDNSKILVIISDGLAYAEAGLFTYRIENGVLNAEIPLTDDQFFRITDSTKRPSLLSRTSATGDGVNHLFADLLIYQEDDDTFHVGVPRAFGHVFGDLTFSITNYRTKPAFTPRITNPARLYSNDSPIDVVEELYPQVLATTFGLFSFQPSITSAVQTRLQQAGGSFTMDPYLPPDAYYCIVPSGTRCILGGRSVTLERSYYLPFDGTDNTHFYLTRNGDDVLLEKSIGLMEPSNSSVLYAYYHPGELTIVPSYIVLDDHVLSYARRGSAIPVTMDTGTAIGSNVFFRRGDVNYVDVPVAQFEMLADYHYRGEVSLLNGNMTLRLSSTVDNGTGTEIDLITGQTWTPGVRYTGPGGSEAGWNTLNSWSKVMPGLAIPNIRNAKSASVRVVPVRGRQGDVAVLQQPTAANNWTFITGGTDLPGGSDNYIWQVYLTVNW</sequence>
<dbReference type="Proteomes" id="UP000222624">
    <property type="component" value="Genome"/>
</dbReference>
<proteinExistence type="predicted"/>
<gene>
    <name evidence="1" type="ORF">JOAD_101</name>
</gene>
<dbReference type="EMBL" id="MF459647">
    <property type="protein sequence ID" value="ASU03814.1"/>
    <property type="molecule type" value="Genomic_DNA"/>
</dbReference>
<protein>
    <submittedName>
        <fullName evidence="1">Uncharacterized protein</fullName>
    </submittedName>
</protein>
<name>A0A223LHW3_9CAUD</name>
<organism evidence="1 2">
    <name type="scientific">Erwinia phage vB_EamM_Joad</name>
    <dbReference type="NCBI Taxonomy" id="2026081"/>
    <lineage>
        <taxon>Viruses</taxon>
        <taxon>Duplodnaviria</taxon>
        <taxon>Heunggongvirae</taxon>
        <taxon>Uroviricota</taxon>
        <taxon>Caudoviricetes</taxon>
        <taxon>Chimalliviridae</taxon>
        <taxon>Risingsunvirus</taxon>
        <taxon>Risingsunvirus risingsun</taxon>
    </lineage>
</organism>
<reference evidence="2" key="1">
    <citation type="submission" date="2017-07" db="EMBL/GenBank/DDBJ databases">
        <authorList>
            <person name="Bickmore M.X."/>
            <person name="Vaden K."/>
            <person name="Brady T.S."/>
            <person name="Tateoka O.B."/>
            <person name="Carter J.L."/>
            <person name="Pape J.A."/>
            <person name="Robinson D.M."/>
            <person name="Russell K.A."/>
            <person name="Staley L.A."/>
            <person name="Stettler J.M."/>
            <person name="Townsend M.H."/>
            <person name="Wienclaw T."/>
            <person name="Williamson T.L."/>
            <person name="Kruger J.L."/>
            <person name="Berg J.A."/>
            <person name="Sharma R."/>
            <person name="Payne A.M."/>
            <person name="Fajardo C.P."/>
            <person name="Breakwell D.P."/>
            <person name="Hope S."/>
            <person name="Grose J.H."/>
        </authorList>
    </citation>
    <scope>NUCLEOTIDE SEQUENCE [LARGE SCALE GENOMIC DNA]</scope>
</reference>
<accession>A0A223LHW3</accession>
<evidence type="ECO:0000313" key="1">
    <source>
        <dbReference type="EMBL" id="ASU03814.1"/>
    </source>
</evidence>